<dbReference type="Pfam" id="PF04145">
    <property type="entry name" value="Ctr"/>
    <property type="match status" value="1"/>
</dbReference>
<protein>
    <recommendedName>
        <fullName evidence="5">Copper transport protein</fullName>
    </recommendedName>
</protein>
<keyword evidence="3 5" id="KW-1133">Transmembrane helix</keyword>
<feature type="transmembrane region" description="Helical" evidence="5">
    <location>
        <begin position="20"/>
        <end position="41"/>
    </location>
</feature>
<name>A0ABM3FKY0_NEOLC</name>
<keyword evidence="5" id="KW-0406">Ion transport</keyword>
<organism evidence="6 7">
    <name type="scientific">Neodiprion lecontei</name>
    <name type="common">Redheaded pine sawfly</name>
    <dbReference type="NCBI Taxonomy" id="441921"/>
    <lineage>
        <taxon>Eukaryota</taxon>
        <taxon>Metazoa</taxon>
        <taxon>Ecdysozoa</taxon>
        <taxon>Arthropoda</taxon>
        <taxon>Hexapoda</taxon>
        <taxon>Insecta</taxon>
        <taxon>Pterygota</taxon>
        <taxon>Neoptera</taxon>
        <taxon>Endopterygota</taxon>
        <taxon>Hymenoptera</taxon>
        <taxon>Tenthredinoidea</taxon>
        <taxon>Diprionidae</taxon>
        <taxon>Diprioninae</taxon>
        <taxon>Neodiprion</taxon>
    </lineage>
</organism>
<keyword evidence="2 5" id="KW-0812">Transmembrane</keyword>
<accession>A0ABM3FKY0</accession>
<evidence type="ECO:0000256" key="2">
    <source>
        <dbReference type="ARBA" id="ARBA00022692"/>
    </source>
</evidence>
<evidence type="ECO:0000256" key="3">
    <source>
        <dbReference type="ARBA" id="ARBA00022989"/>
    </source>
</evidence>
<dbReference type="GeneID" id="107218775"/>
<feature type="transmembrane region" description="Helical" evidence="5">
    <location>
        <begin position="119"/>
        <end position="138"/>
    </location>
</feature>
<gene>
    <name evidence="7" type="primary">LOC107218775</name>
</gene>
<evidence type="ECO:0000256" key="4">
    <source>
        <dbReference type="ARBA" id="ARBA00023136"/>
    </source>
</evidence>
<keyword evidence="5" id="KW-0186">Copper</keyword>
<dbReference type="InterPro" id="IPR007274">
    <property type="entry name" value="Cop_transporter"/>
</dbReference>
<proteinExistence type="inferred from homology"/>
<dbReference type="PANTHER" id="PTHR12483">
    <property type="entry name" value="SOLUTE CARRIER FAMILY 31 COPPER TRANSPORTERS"/>
    <property type="match status" value="1"/>
</dbReference>
<keyword evidence="5" id="KW-0187">Copper transport</keyword>
<dbReference type="RefSeq" id="XP_046588648.1">
    <property type="nucleotide sequence ID" value="XM_046732692.1"/>
</dbReference>
<dbReference type="PANTHER" id="PTHR12483:SF27">
    <property type="entry name" value="COPPER TRANSPORT PROTEIN CTR1"/>
    <property type="match status" value="1"/>
</dbReference>
<evidence type="ECO:0000313" key="7">
    <source>
        <dbReference type="RefSeq" id="XP_046588648.1"/>
    </source>
</evidence>
<reference evidence="7" key="1">
    <citation type="submission" date="2025-08" db="UniProtKB">
        <authorList>
            <consortium name="RefSeq"/>
        </authorList>
    </citation>
    <scope>IDENTIFICATION</scope>
    <source>
        <tissue evidence="7">Thorax and Abdomen</tissue>
    </source>
</reference>
<evidence type="ECO:0000313" key="6">
    <source>
        <dbReference type="Proteomes" id="UP000829291"/>
    </source>
</evidence>
<dbReference type="Proteomes" id="UP000829291">
    <property type="component" value="Chromosome 2"/>
</dbReference>
<keyword evidence="6" id="KW-1185">Reference proteome</keyword>
<keyword evidence="5" id="KW-0813">Transport</keyword>
<evidence type="ECO:0000256" key="5">
    <source>
        <dbReference type="RuleBase" id="RU367022"/>
    </source>
</evidence>
<comment type="similarity">
    <text evidence="5">Belongs to the copper transporter (Ctr) (TC 1.A.56) family. SLC31A subfamily.</text>
</comment>
<sequence>MHMCFWFGTDLGSFLFPSYVVSSTWALVMTCIGLTSLAILFEGMKVLQVKLRLGTVASMSDNQPHSNENSSLLSRFSSASFTHAASTNCGSWPRWFLEVFHWSAHTTLGYLLMLAVMSYNGYLSIALILGGGFGYWMFGPSLHQLNMHHFDDQHKNMQCDLECSDAITNTERRQSSVSVIGEQLASEASAQVHT</sequence>
<evidence type="ECO:0000256" key="1">
    <source>
        <dbReference type="ARBA" id="ARBA00004141"/>
    </source>
</evidence>
<comment type="subcellular location">
    <subcellularLocation>
        <location evidence="1 5">Membrane</location>
        <topology evidence="1 5">Multi-pass membrane protein</topology>
    </subcellularLocation>
</comment>
<keyword evidence="4 5" id="KW-0472">Membrane</keyword>